<keyword evidence="2" id="KW-1185">Reference proteome</keyword>
<name>A0ABQ1I648_9ALTE</name>
<reference evidence="2" key="1">
    <citation type="journal article" date="2019" name="Int. J. Syst. Evol. Microbiol.">
        <title>The Global Catalogue of Microorganisms (GCM) 10K type strain sequencing project: providing services to taxonomists for standard genome sequencing and annotation.</title>
        <authorList>
            <consortium name="The Broad Institute Genomics Platform"/>
            <consortium name="The Broad Institute Genome Sequencing Center for Infectious Disease"/>
            <person name="Wu L."/>
            <person name="Ma J."/>
        </authorList>
    </citation>
    <scope>NUCLEOTIDE SEQUENCE [LARGE SCALE GENOMIC DNA]</scope>
    <source>
        <strain evidence="2">CGMCC 1.10131</strain>
    </source>
</reference>
<proteinExistence type="predicted"/>
<dbReference type="EMBL" id="BMDY01000020">
    <property type="protein sequence ID" value="GGB15044.1"/>
    <property type="molecule type" value="Genomic_DNA"/>
</dbReference>
<gene>
    <name evidence="1" type="ORF">GCM10007414_30650</name>
</gene>
<evidence type="ECO:0000313" key="2">
    <source>
        <dbReference type="Proteomes" id="UP000651977"/>
    </source>
</evidence>
<dbReference type="Proteomes" id="UP000651977">
    <property type="component" value="Unassembled WGS sequence"/>
</dbReference>
<protein>
    <submittedName>
        <fullName evidence="1">Uncharacterized protein</fullName>
    </submittedName>
</protein>
<comment type="caution">
    <text evidence="1">The sequence shown here is derived from an EMBL/GenBank/DDBJ whole genome shotgun (WGS) entry which is preliminary data.</text>
</comment>
<dbReference type="RefSeq" id="WP_055733440.1">
    <property type="nucleotide sequence ID" value="NZ_BMDY01000020.1"/>
</dbReference>
<sequence length="83" mass="9659">MDGFWRGLVIIILLMLLIRCDANSSLYKAEDNGIRLEIPRFLVTPILWMDKQVGQPFEWGYNSPFAEDYQFKLSATEEEASEQ</sequence>
<accession>A0ABQ1I648</accession>
<evidence type="ECO:0000313" key="1">
    <source>
        <dbReference type="EMBL" id="GGB15044.1"/>
    </source>
</evidence>
<organism evidence="1 2">
    <name type="scientific">Agarivorans gilvus</name>
    <dbReference type="NCBI Taxonomy" id="680279"/>
    <lineage>
        <taxon>Bacteria</taxon>
        <taxon>Pseudomonadati</taxon>
        <taxon>Pseudomonadota</taxon>
        <taxon>Gammaproteobacteria</taxon>
        <taxon>Alteromonadales</taxon>
        <taxon>Alteromonadaceae</taxon>
        <taxon>Agarivorans</taxon>
    </lineage>
</organism>